<keyword evidence="3 5" id="KW-1133">Transmembrane helix</keyword>
<accession>A0A497UZZ2</accession>
<dbReference type="AlphaFoldDB" id="A0A497UZZ2"/>
<proteinExistence type="predicted"/>
<dbReference type="RefSeq" id="WP_101472342.1">
    <property type="nucleotide sequence ID" value="NZ_PJND01000008.1"/>
</dbReference>
<keyword evidence="8" id="KW-1185">Reference proteome</keyword>
<dbReference type="EMBL" id="RCCB01000011">
    <property type="protein sequence ID" value="RLJ30243.1"/>
    <property type="molecule type" value="Genomic_DNA"/>
</dbReference>
<protein>
    <submittedName>
        <fullName evidence="7">MtN3 and saliva related transmembrane protein</fullName>
    </submittedName>
</protein>
<gene>
    <name evidence="6" type="ORF">B0G92_2403</name>
    <name evidence="7" type="ORF">CLV50_1647</name>
</gene>
<reference evidence="7 9" key="2">
    <citation type="submission" date="2018-10" db="EMBL/GenBank/DDBJ databases">
        <title>Genomic Encyclopedia of Archaeal and Bacterial Type Strains, Phase II (KMG-II): from individual species to whole genera.</title>
        <authorList>
            <person name="Goeker M."/>
        </authorList>
    </citation>
    <scope>NUCLEOTIDE SEQUENCE [LARGE SCALE GENOMIC DNA]</scope>
    <source>
        <strain evidence="7 9">DSM 21886</strain>
    </source>
</reference>
<comment type="subcellular location">
    <subcellularLocation>
        <location evidence="1">Membrane</location>
        <topology evidence="1">Multi-pass membrane protein</topology>
    </subcellularLocation>
</comment>
<reference evidence="6 8" key="1">
    <citation type="submission" date="2017-12" db="EMBL/GenBank/DDBJ databases">
        <title>Genomic Encyclopedia of Type Strains, Phase III (KMG-III): the genomes of soil and plant-associated and newly described type strains.</title>
        <authorList>
            <person name="Whitman W."/>
        </authorList>
    </citation>
    <scope>NUCLEOTIDE SEQUENCE [LARGE SCALE GENOMIC DNA]</scope>
    <source>
        <strain evidence="6 8">IP-10</strain>
    </source>
</reference>
<evidence type="ECO:0000313" key="9">
    <source>
        <dbReference type="Proteomes" id="UP000275027"/>
    </source>
</evidence>
<comment type="caution">
    <text evidence="7">The sequence shown here is derived from an EMBL/GenBank/DDBJ whole genome shotgun (WGS) entry which is preliminary data.</text>
</comment>
<dbReference type="Gene3D" id="1.20.1280.290">
    <property type="match status" value="1"/>
</dbReference>
<dbReference type="Proteomes" id="UP000275027">
    <property type="component" value="Unassembled WGS sequence"/>
</dbReference>
<evidence type="ECO:0000256" key="5">
    <source>
        <dbReference type="SAM" id="Phobius"/>
    </source>
</evidence>
<dbReference type="EMBL" id="PJND01000008">
    <property type="protein sequence ID" value="PKW21119.1"/>
    <property type="molecule type" value="Genomic_DNA"/>
</dbReference>
<feature type="transmembrane region" description="Helical" evidence="5">
    <location>
        <begin position="62"/>
        <end position="79"/>
    </location>
</feature>
<dbReference type="InterPro" id="IPR006603">
    <property type="entry name" value="PQ-loop_rpt"/>
</dbReference>
<evidence type="ECO:0000313" key="6">
    <source>
        <dbReference type="EMBL" id="PKW21119.1"/>
    </source>
</evidence>
<evidence type="ECO:0000256" key="2">
    <source>
        <dbReference type="ARBA" id="ARBA00022692"/>
    </source>
</evidence>
<keyword evidence="2 5" id="KW-0812">Transmembrane</keyword>
<evidence type="ECO:0000256" key="1">
    <source>
        <dbReference type="ARBA" id="ARBA00004141"/>
    </source>
</evidence>
<evidence type="ECO:0000256" key="4">
    <source>
        <dbReference type="ARBA" id="ARBA00023136"/>
    </source>
</evidence>
<organism evidence="7 9">
    <name type="scientific">Flavobacterium lindanitolerans</name>
    <dbReference type="NCBI Taxonomy" id="428988"/>
    <lineage>
        <taxon>Bacteria</taxon>
        <taxon>Pseudomonadati</taxon>
        <taxon>Bacteroidota</taxon>
        <taxon>Flavobacteriia</taxon>
        <taxon>Flavobacteriales</taxon>
        <taxon>Flavobacteriaceae</taxon>
        <taxon>Flavobacterium</taxon>
    </lineage>
</organism>
<dbReference type="NCBIfam" id="NF037968">
    <property type="entry name" value="SemiSWEET_2"/>
    <property type="match status" value="1"/>
</dbReference>
<sequence>METITIIGTLAAIFTTIANIPQAYKIIKDKTSKGVSAGTYLVLLIGTSLWTAYGILKSDWPLIITNSISSLLSIIILILHQIPDRKIKKVNKVLSNSGSKK</sequence>
<feature type="transmembrane region" description="Helical" evidence="5">
    <location>
        <begin position="6"/>
        <end position="27"/>
    </location>
</feature>
<evidence type="ECO:0000313" key="8">
    <source>
        <dbReference type="Proteomes" id="UP000233767"/>
    </source>
</evidence>
<name>A0A497UZZ2_9FLAO</name>
<evidence type="ECO:0000313" key="7">
    <source>
        <dbReference type="EMBL" id="RLJ30243.1"/>
    </source>
</evidence>
<dbReference type="Proteomes" id="UP000233767">
    <property type="component" value="Unassembled WGS sequence"/>
</dbReference>
<feature type="transmembrane region" description="Helical" evidence="5">
    <location>
        <begin position="39"/>
        <end position="56"/>
    </location>
</feature>
<dbReference type="Pfam" id="PF04193">
    <property type="entry name" value="PQ-loop"/>
    <property type="match status" value="1"/>
</dbReference>
<keyword evidence="4 5" id="KW-0472">Membrane</keyword>
<dbReference type="GO" id="GO:0051119">
    <property type="term" value="F:sugar transmembrane transporter activity"/>
    <property type="evidence" value="ECO:0007669"/>
    <property type="project" value="InterPro"/>
</dbReference>
<dbReference type="InterPro" id="IPR047662">
    <property type="entry name" value="SemiSWEET"/>
</dbReference>
<dbReference type="GO" id="GO:0016020">
    <property type="term" value="C:membrane"/>
    <property type="evidence" value="ECO:0007669"/>
    <property type="project" value="UniProtKB-SubCell"/>
</dbReference>
<evidence type="ECO:0000256" key="3">
    <source>
        <dbReference type="ARBA" id="ARBA00022989"/>
    </source>
</evidence>